<evidence type="ECO:0000256" key="3">
    <source>
        <dbReference type="ARBA" id="ARBA00023125"/>
    </source>
</evidence>
<dbReference type="Pfam" id="PF22022">
    <property type="entry name" value="Phage_int_M"/>
    <property type="match status" value="1"/>
</dbReference>
<comment type="similarity">
    <text evidence="1">Belongs to the 'phage' integrase family.</text>
</comment>
<comment type="caution">
    <text evidence="8">The sequence shown here is derived from an EMBL/GenBank/DDBJ whole genome shotgun (WGS) entry which is preliminary data.</text>
</comment>
<feature type="domain" description="Tyr recombinase" evidence="6">
    <location>
        <begin position="205"/>
        <end position="381"/>
    </location>
</feature>
<keyword evidence="4" id="KW-0233">DNA recombination</keyword>
<reference evidence="8" key="2">
    <citation type="submission" date="2020-09" db="EMBL/GenBank/DDBJ databases">
        <authorList>
            <person name="Sun Q."/>
            <person name="Zhou Y."/>
        </authorList>
    </citation>
    <scope>NUCLEOTIDE SEQUENCE</scope>
    <source>
        <strain evidence="8">CGMCC 1.16012</strain>
    </source>
</reference>
<dbReference type="Gene3D" id="1.10.150.130">
    <property type="match status" value="1"/>
</dbReference>
<dbReference type="PANTHER" id="PTHR30629:SF2">
    <property type="entry name" value="PROPHAGE INTEGRASE INTS-RELATED"/>
    <property type="match status" value="1"/>
</dbReference>
<dbReference type="PROSITE" id="PS51898">
    <property type="entry name" value="TYR_RECOMBINASE"/>
    <property type="match status" value="1"/>
</dbReference>
<evidence type="ECO:0000256" key="4">
    <source>
        <dbReference type="ARBA" id="ARBA00023172"/>
    </source>
</evidence>
<dbReference type="EMBL" id="BMKN01000001">
    <property type="protein sequence ID" value="GGE41423.1"/>
    <property type="molecule type" value="Genomic_DNA"/>
</dbReference>
<keyword evidence="2" id="KW-0229">DNA integration</keyword>
<evidence type="ECO:0000313" key="8">
    <source>
        <dbReference type="EMBL" id="GGE41423.1"/>
    </source>
</evidence>
<dbReference type="Gene3D" id="3.30.160.390">
    <property type="entry name" value="Integrase, DNA-binding domain"/>
    <property type="match status" value="1"/>
</dbReference>
<dbReference type="AlphaFoldDB" id="A0A917ACJ4"/>
<dbReference type="CDD" id="cd00801">
    <property type="entry name" value="INT_P4_C"/>
    <property type="match status" value="1"/>
</dbReference>
<feature type="domain" description="Core-binding (CB)" evidence="7">
    <location>
        <begin position="99"/>
        <end position="180"/>
    </location>
</feature>
<dbReference type="RefSeq" id="WP_095596473.1">
    <property type="nucleotide sequence ID" value="NZ_BMKN01000001.1"/>
</dbReference>
<dbReference type="InterPro" id="IPR025166">
    <property type="entry name" value="Integrase_DNA_bind_dom"/>
</dbReference>
<keyword evidence="9" id="KW-1185">Reference proteome</keyword>
<dbReference type="GO" id="GO:0006310">
    <property type="term" value="P:DNA recombination"/>
    <property type="evidence" value="ECO:0007669"/>
    <property type="project" value="UniProtKB-KW"/>
</dbReference>
<dbReference type="PROSITE" id="PS51900">
    <property type="entry name" value="CB"/>
    <property type="match status" value="1"/>
</dbReference>
<name>A0A917ACJ4_9RHOB</name>
<evidence type="ECO:0000256" key="5">
    <source>
        <dbReference type="PROSITE-ProRule" id="PRU01248"/>
    </source>
</evidence>
<dbReference type="InterPro" id="IPR011010">
    <property type="entry name" value="DNA_brk_join_enz"/>
</dbReference>
<sequence length="399" mass="44213">MPNPNPNNKPLSVAFVNSVKAPGKYHDGKGTGLFLLVKPNGSRFWVQRLTIRGKRREIGLGSQQFTSLAEAREKALDNKRMALAGLDPIAEKRRAKRVLSFEEAARKTHIELSPTWKNPKDRAAFLSTLETYIFPRFGSVSLPDVTSADIRQAILAARERAPGVARKLVYRVSSVFRWGIAEGMCVSNPATTEALALPRETRTPNHRKALPYNDVPAFLKSLKASNAGVSTKLALELLILTATRSGEVRLADWSEIDLDEAEWTIPASRMKAKREHRIPLSPRAVEILLESKTLTGGKGLVFPGTKKGRPLSDMTLSKLVKELGYDVHVHGFRTSFKTWTQERTNTPREVSEAALAHSIKDKAEAAYARSDLFEKRRKLIERWGAQCANVASGTVAQIG</sequence>
<evidence type="ECO:0000259" key="6">
    <source>
        <dbReference type="PROSITE" id="PS51898"/>
    </source>
</evidence>
<organism evidence="8 9">
    <name type="scientific">Actibacterium pelagium</name>
    <dbReference type="NCBI Taxonomy" id="2029103"/>
    <lineage>
        <taxon>Bacteria</taxon>
        <taxon>Pseudomonadati</taxon>
        <taxon>Pseudomonadota</taxon>
        <taxon>Alphaproteobacteria</taxon>
        <taxon>Rhodobacterales</taxon>
        <taxon>Roseobacteraceae</taxon>
        <taxon>Actibacterium</taxon>
    </lineage>
</organism>
<dbReference type="Gene3D" id="1.10.443.10">
    <property type="entry name" value="Intergrase catalytic core"/>
    <property type="match status" value="1"/>
</dbReference>
<dbReference type="Pfam" id="PF00589">
    <property type="entry name" value="Phage_integrase"/>
    <property type="match status" value="1"/>
</dbReference>
<keyword evidence="3 5" id="KW-0238">DNA-binding</keyword>
<proteinExistence type="inferred from homology"/>
<dbReference type="GO" id="GO:0015074">
    <property type="term" value="P:DNA integration"/>
    <property type="evidence" value="ECO:0007669"/>
    <property type="project" value="UniProtKB-KW"/>
</dbReference>
<dbReference type="InterPro" id="IPR013762">
    <property type="entry name" value="Integrase-like_cat_sf"/>
</dbReference>
<dbReference type="InterPro" id="IPR044068">
    <property type="entry name" value="CB"/>
</dbReference>
<protein>
    <submittedName>
        <fullName evidence="8">Phage integrase</fullName>
    </submittedName>
</protein>
<evidence type="ECO:0000259" key="7">
    <source>
        <dbReference type="PROSITE" id="PS51900"/>
    </source>
</evidence>
<evidence type="ECO:0000313" key="9">
    <source>
        <dbReference type="Proteomes" id="UP000606730"/>
    </source>
</evidence>
<gene>
    <name evidence="8" type="ORF">GCM10011517_06300</name>
</gene>
<dbReference type="OrthoDB" id="9795573at2"/>
<dbReference type="InterPro" id="IPR050808">
    <property type="entry name" value="Phage_Integrase"/>
</dbReference>
<dbReference type="Pfam" id="PF13356">
    <property type="entry name" value="Arm-DNA-bind_3"/>
    <property type="match status" value="1"/>
</dbReference>
<evidence type="ECO:0000256" key="1">
    <source>
        <dbReference type="ARBA" id="ARBA00008857"/>
    </source>
</evidence>
<dbReference type="InterPro" id="IPR053876">
    <property type="entry name" value="Phage_int_M"/>
</dbReference>
<dbReference type="InterPro" id="IPR010998">
    <property type="entry name" value="Integrase_recombinase_N"/>
</dbReference>
<dbReference type="InterPro" id="IPR038488">
    <property type="entry name" value="Integrase_DNA-bd_sf"/>
</dbReference>
<evidence type="ECO:0000256" key="2">
    <source>
        <dbReference type="ARBA" id="ARBA00022908"/>
    </source>
</evidence>
<dbReference type="GO" id="GO:0003677">
    <property type="term" value="F:DNA binding"/>
    <property type="evidence" value="ECO:0007669"/>
    <property type="project" value="UniProtKB-UniRule"/>
</dbReference>
<dbReference type="Proteomes" id="UP000606730">
    <property type="component" value="Unassembled WGS sequence"/>
</dbReference>
<dbReference type="SUPFAM" id="SSF56349">
    <property type="entry name" value="DNA breaking-rejoining enzymes"/>
    <property type="match status" value="1"/>
</dbReference>
<reference evidence="8" key="1">
    <citation type="journal article" date="2014" name="Int. J. Syst. Evol. Microbiol.">
        <title>Complete genome sequence of Corynebacterium casei LMG S-19264T (=DSM 44701T), isolated from a smear-ripened cheese.</title>
        <authorList>
            <consortium name="US DOE Joint Genome Institute (JGI-PGF)"/>
            <person name="Walter F."/>
            <person name="Albersmeier A."/>
            <person name="Kalinowski J."/>
            <person name="Ruckert C."/>
        </authorList>
    </citation>
    <scope>NUCLEOTIDE SEQUENCE</scope>
    <source>
        <strain evidence="8">CGMCC 1.16012</strain>
    </source>
</reference>
<dbReference type="PANTHER" id="PTHR30629">
    <property type="entry name" value="PROPHAGE INTEGRASE"/>
    <property type="match status" value="1"/>
</dbReference>
<accession>A0A917ACJ4</accession>
<dbReference type="InterPro" id="IPR002104">
    <property type="entry name" value="Integrase_catalytic"/>
</dbReference>